<reference evidence="6 7" key="1">
    <citation type="submission" date="2019-02" db="EMBL/GenBank/DDBJ databases">
        <title>Genomic Encyclopedia of Archaeal and Bacterial Type Strains, Phase II (KMG-II): from individual species to whole genera.</title>
        <authorList>
            <person name="Goeker M."/>
        </authorList>
    </citation>
    <scope>NUCLEOTIDE SEQUENCE [LARGE SCALE GENOMIC DNA]</scope>
    <source>
        <strain evidence="6 7">DSM 18101</strain>
    </source>
</reference>
<sequence>MFHKITTAWTRLTTLLMSTMLFTVAAGAQVEQGRFVGHVQDPTGAVIVGATVEATNVATNIVQRGQTNDGGDFVITPVQAGNYILAVTAQGFQKAATRVIEVQVGQIVRQDLILPVGTATTTVEVTSTVPLLSTDSATSGQVITNKQLTELPVNGRGFYRLAQLTPGAALLPPTGNSLAIRPEVVNGNVISGIRGSATSFLMDGVDVSEQHQGGTFIQTSIDALQEFSVQQSPYSAEYNRGGAFFNATTKSGTNRYHGVLFEFLRNEVLDARNYFALNRQKLKRNQFGGNIGGPLSLPRLYNGKDRTFFFFNFEAQRLRTGLVNNIIVPSNARRGGNFSDLLPSRLIYDRSNVVGGVPQPFPGNIIPQSRLTPQALAIQQYYPQQNNATGTFSGTPSQAIDWNQYVVRIDHQITPQHRLFARWVYITQKEVDPNTSPALGTANLTSWGQDIAVGVISNVGSTMVNEARVHFLPSHVRLQGFLQGPDWNGLFGVAGFSDLLRPGVGGVFPDYAWSGYGPLQGSGFDQRPKSQDRKALEGTDNFTILKGRHAIKFGVLFRYYQWLGYDSGNSSGGFTFNGNATGNNSSSGDAYADFLLGYPSAVARSYPGTNFGGQGLYKQFFVQDDYRVNDRLTINMGLRYEYSPWLDGYKGQIGTFDPTQAKPIIVSGTGTVPDLTAQPAAPAAYQYFGQYIQTSSQAGLPLNITYTNKTQFAPRVGVSVSVDRKTVVRAGFGMFYEPEGTSGRVNLNILPYRFAETINQTQNVTPTRTLANYFLGSPLGSTASTPSINPSRVHLSMGTNIHYSMNIQHQFSDHDLLEVGYVANRGVHLSSFNDANVPLTPGAGAIQARRPYPLWSGISFQTQDMSNHYDSLQSKFEHRFNRGFSALVAYTYSKSLQYNQASALGGNTAYEYALSPYDTPHNLAISGSYALPVGHGRKYANNTNGFVNTIIGGWQAQTILVVRSGTPFTPVVSPDRANTGVALQRPNLNPAGGNPAFQRTIANWYDRSRYVVAPIYTYGQVRANTLRSDTYNQFDASVFKNFALPGESTLSFRAEFFNFPNTVSFAAPNNNSATSPVDTATGAQITSTSNTQRSIQFALKYNF</sequence>
<evidence type="ECO:0000313" key="6">
    <source>
        <dbReference type="EMBL" id="RZU40724.1"/>
    </source>
</evidence>
<dbReference type="Proteomes" id="UP000292958">
    <property type="component" value="Unassembled WGS sequence"/>
</dbReference>
<keyword evidence="4" id="KW-0732">Signal</keyword>
<dbReference type="Gene3D" id="2.40.170.20">
    <property type="entry name" value="TonB-dependent receptor, beta-barrel domain"/>
    <property type="match status" value="1"/>
</dbReference>
<accession>A0A4Q7YTV9</accession>
<keyword evidence="7" id="KW-1185">Reference proteome</keyword>
<dbReference type="InterPro" id="IPR008969">
    <property type="entry name" value="CarboxyPept-like_regulatory"/>
</dbReference>
<evidence type="ECO:0000259" key="5">
    <source>
        <dbReference type="Pfam" id="PF25183"/>
    </source>
</evidence>
<dbReference type="Pfam" id="PF13620">
    <property type="entry name" value="CarboxypepD_reg"/>
    <property type="match status" value="1"/>
</dbReference>
<evidence type="ECO:0000256" key="3">
    <source>
        <dbReference type="ARBA" id="ARBA00023237"/>
    </source>
</evidence>
<keyword evidence="6" id="KW-0121">Carboxypeptidase</keyword>
<dbReference type="InterPro" id="IPR057601">
    <property type="entry name" value="Oar-like_b-barrel"/>
</dbReference>
<protein>
    <submittedName>
        <fullName evidence="6">Carboxypeptidase family protein</fullName>
    </submittedName>
</protein>
<evidence type="ECO:0000256" key="2">
    <source>
        <dbReference type="ARBA" id="ARBA00023136"/>
    </source>
</evidence>
<keyword evidence="3" id="KW-0998">Cell outer membrane</keyword>
<keyword evidence="2" id="KW-0472">Membrane</keyword>
<dbReference type="Pfam" id="PF25183">
    <property type="entry name" value="OMP_b-brl_4"/>
    <property type="match status" value="1"/>
</dbReference>
<feature type="signal peptide" evidence="4">
    <location>
        <begin position="1"/>
        <end position="28"/>
    </location>
</feature>
<feature type="domain" description="TonB-dependent transporter Oar-like beta-barrel" evidence="5">
    <location>
        <begin position="248"/>
        <end position="1096"/>
    </location>
</feature>
<proteinExistence type="predicted"/>
<dbReference type="InterPro" id="IPR036942">
    <property type="entry name" value="Beta-barrel_TonB_sf"/>
</dbReference>
<comment type="subcellular location">
    <subcellularLocation>
        <location evidence="1">Cell outer membrane</location>
    </subcellularLocation>
</comment>
<dbReference type="EMBL" id="SHKW01000001">
    <property type="protein sequence ID" value="RZU40724.1"/>
    <property type="molecule type" value="Genomic_DNA"/>
</dbReference>
<name>A0A4Q7YTV9_9BACT</name>
<evidence type="ECO:0000256" key="1">
    <source>
        <dbReference type="ARBA" id="ARBA00004442"/>
    </source>
</evidence>
<dbReference type="RefSeq" id="WP_130418755.1">
    <property type="nucleotide sequence ID" value="NZ_SHKW01000001.1"/>
</dbReference>
<dbReference type="AlphaFoldDB" id="A0A4Q7YTV9"/>
<keyword evidence="6" id="KW-0645">Protease</keyword>
<feature type="chain" id="PRO_5020497120" evidence="4">
    <location>
        <begin position="29"/>
        <end position="1103"/>
    </location>
</feature>
<dbReference type="Gene3D" id="2.60.40.1120">
    <property type="entry name" value="Carboxypeptidase-like, regulatory domain"/>
    <property type="match status" value="1"/>
</dbReference>
<comment type="caution">
    <text evidence="6">The sequence shown here is derived from an EMBL/GenBank/DDBJ whole genome shotgun (WGS) entry which is preliminary data.</text>
</comment>
<dbReference type="GO" id="GO:0004180">
    <property type="term" value="F:carboxypeptidase activity"/>
    <property type="evidence" value="ECO:0007669"/>
    <property type="project" value="UniProtKB-KW"/>
</dbReference>
<organism evidence="6 7">
    <name type="scientific">Edaphobacter modestus</name>
    <dbReference type="NCBI Taxonomy" id="388466"/>
    <lineage>
        <taxon>Bacteria</taxon>
        <taxon>Pseudomonadati</taxon>
        <taxon>Acidobacteriota</taxon>
        <taxon>Terriglobia</taxon>
        <taxon>Terriglobales</taxon>
        <taxon>Acidobacteriaceae</taxon>
        <taxon>Edaphobacter</taxon>
    </lineage>
</organism>
<dbReference type="SUPFAM" id="SSF56935">
    <property type="entry name" value="Porins"/>
    <property type="match status" value="1"/>
</dbReference>
<evidence type="ECO:0000256" key="4">
    <source>
        <dbReference type="SAM" id="SignalP"/>
    </source>
</evidence>
<dbReference type="GO" id="GO:0009279">
    <property type="term" value="C:cell outer membrane"/>
    <property type="evidence" value="ECO:0007669"/>
    <property type="project" value="UniProtKB-SubCell"/>
</dbReference>
<evidence type="ECO:0000313" key="7">
    <source>
        <dbReference type="Proteomes" id="UP000292958"/>
    </source>
</evidence>
<keyword evidence="6" id="KW-0378">Hydrolase</keyword>
<dbReference type="SUPFAM" id="SSF49464">
    <property type="entry name" value="Carboxypeptidase regulatory domain-like"/>
    <property type="match status" value="1"/>
</dbReference>
<dbReference type="OrthoDB" id="97893at2"/>
<gene>
    <name evidence="6" type="ORF">BDD14_2198</name>
</gene>